<dbReference type="AlphaFoldDB" id="A0A8B6DZ57"/>
<gene>
    <name evidence="3" type="ORF">MGAL_10B035060</name>
</gene>
<dbReference type="PROSITE" id="PS50041">
    <property type="entry name" value="C_TYPE_LECTIN_2"/>
    <property type="match status" value="1"/>
</dbReference>
<dbReference type="InterPro" id="IPR001304">
    <property type="entry name" value="C-type_lectin-like"/>
</dbReference>
<dbReference type="SMART" id="SM00034">
    <property type="entry name" value="CLECT"/>
    <property type="match status" value="1"/>
</dbReference>
<dbReference type="InterPro" id="IPR018378">
    <property type="entry name" value="C-type_lectin_CS"/>
</dbReference>
<dbReference type="PANTHER" id="PTHR22803">
    <property type="entry name" value="MANNOSE, PHOSPHOLIPASE, LECTIN RECEPTOR RELATED"/>
    <property type="match status" value="1"/>
</dbReference>
<dbReference type="CDD" id="cd00037">
    <property type="entry name" value="CLECT"/>
    <property type="match status" value="1"/>
</dbReference>
<evidence type="ECO:0000259" key="2">
    <source>
        <dbReference type="PROSITE" id="PS50041"/>
    </source>
</evidence>
<dbReference type="Pfam" id="PF00059">
    <property type="entry name" value="Lectin_C"/>
    <property type="match status" value="1"/>
</dbReference>
<dbReference type="PROSITE" id="PS00615">
    <property type="entry name" value="C_TYPE_LECTIN_1"/>
    <property type="match status" value="1"/>
</dbReference>
<keyword evidence="4" id="KW-1185">Reference proteome</keyword>
<dbReference type="InterPro" id="IPR016187">
    <property type="entry name" value="CTDL_fold"/>
</dbReference>
<keyword evidence="1" id="KW-1015">Disulfide bond</keyword>
<dbReference type="Gene3D" id="3.10.100.10">
    <property type="entry name" value="Mannose-Binding Protein A, subunit A"/>
    <property type="match status" value="1"/>
</dbReference>
<evidence type="ECO:0000313" key="4">
    <source>
        <dbReference type="Proteomes" id="UP000596742"/>
    </source>
</evidence>
<comment type="caution">
    <text evidence="3">The sequence shown here is derived from an EMBL/GenBank/DDBJ whole genome shotgun (WGS) entry which is preliminary data.</text>
</comment>
<dbReference type="InterPro" id="IPR016186">
    <property type="entry name" value="C-type_lectin-like/link_sf"/>
</dbReference>
<dbReference type="InterPro" id="IPR050111">
    <property type="entry name" value="C-type_lectin/snaclec_domain"/>
</dbReference>
<dbReference type="GO" id="GO:0030246">
    <property type="term" value="F:carbohydrate binding"/>
    <property type="evidence" value="ECO:0007669"/>
    <property type="project" value="UniProtKB-KW"/>
</dbReference>
<feature type="domain" description="C-type lectin" evidence="2">
    <location>
        <begin position="113"/>
        <end position="234"/>
    </location>
</feature>
<evidence type="ECO:0000313" key="3">
    <source>
        <dbReference type="EMBL" id="VDI26778.1"/>
    </source>
</evidence>
<dbReference type="Proteomes" id="UP000596742">
    <property type="component" value="Unassembled WGS sequence"/>
</dbReference>
<reference evidence="3" key="1">
    <citation type="submission" date="2018-11" db="EMBL/GenBank/DDBJ databases">
        <authorList>
            <person name="Alioto T."/>
            <person name="Alioto T."/>
        </authorList>
    </citation>
    <scope>NUCLEOTIDE SEQUENCE</scope>
</reference>
<name>A0A8B6DZ57_MYTGA</name>
<accession>A0A8B6DZ57</accession>
<keyword evidence="3" id="KW-0430">Lectin</keyword>
<organism evidence="3 4">
    <name type="scientific">Mytilus galloprovincialis</name>
    <name type="common">Mediterranean mussel</name>
    <dbReference type="NCBI Taxonomy" id="29158"/>
    <lineage>
        <taxon>Eukaryota</taxon>
        <taxon>Metazoa</taxon>
        <taxon>Spiralia</taxon>
        <taxon>Lophotrochozoa</taxon>
        <taxon>Mollusca</taxon>
        <taxon>Bivalvia</taxon>
        <taxon>Autobranchia</taxon>
        <taxon>Pteriomorphia</taxon>
        <taxon>Mytilida</taxon>
        <taxon>Mytiloidea</taxon>
        <taxon>Mytilidae</taxon>
        <taxon>Mytilinae</taxon>
        <taxon>Mytilus</taxon>
    </lineage>
</organism>
<dbReference type="SUPFAM" id="SSF56436">
    <property type="entry name" value="C-type lectin-like"/>
    <property type="match status" value="1"/>
</dbReference>
<sequence>MIDYETDVRLAKSEYRVLSTIQSFVRIPEWDTTNAQGIINTTLTVSTTLECARYCHQHNICDGIFYTKTSGHCATFDIEDGHMIQEYSLGNFFYGKKDCRDSGYEYIWQLDTCITFYTAKLSWSGSQQRCIDDSGNLLVIQNGRKEYFLLPYLWAKYDTTGITGWWIGGTDLSQEGIFRWVDGELVIHNNWGYNQPDDMSNTVIPGADCMRYGITSKATWFDIDCSHQFASICENKMFL</sequence>
<proteinExistence type="predicted"/>
<evidence type="ECO:0000256" key="1">
    <source>
        <dbReference type="ARBA" id="ARBA00023157"/>
    </source>
</evidence>
<dbReference type="OrthoDB" id="6061574at2759"/>
<protein>
    <submittedName>
        <fullName evidence="3">C-type lectin superfamily 17 member A</fullName>
    </submittedName>
</protein>
<dbReference type="EMBL" id="UYJE01004288">
    <property type="protein sequence ID" value="VDI26778.1"/>
    <property type="molecule type" value="Genomic_DNA"/>
</dbReference>